<dbReference type="Proteomes" id="UP000239872">
    <property type="component" value="Unassembled WGS sequence"/>
</dbReference>
<dbReference type="RefSeq" id="WP_105039486.1">
    <property type="nucleotide sequence ID" value="NZ_PPSL01000003.1"/>
</dbReference>
<dbReference type="InterPro" id="IPR051531">
    <property type="entry name" value="N-acetyltransferase"/>
</dbReference>
<dbReference type="Pfam" id="PF13302">
    <property type="entry name" value="Acetyltransf_3"/>
    <property type="match status" value="1"/>
</dbReference>
<keyword evidence="4" id="KW-1185">Reference proteome</keyword>
<gene>
    <name evidence="3" type="ORF">CJD36_012370</name>
</gene>
<accession>A0A2S7SV10</accession>
<keyword evidence="3" id="KW-0808">Transferase</keyword>
<comment type="caution">
    <text evidence="3">The sequence shown here is derived from an EMBL/GenBank/DDBJ whole genome shotgun (WGS) entry which is preliminary data.</text>
</comment>
<dbReference type="PANTHER" id="PTHR43792">
    <property type="entry name" value="GNAT FAMILY, PUTATIVE (AFU_ORTHOLOGUE AFUA_3G00765)-RELATED-RELATED"/>
    <property type="match status" value="1"/>
</dbReference>
<dbReference type="GO" id="GO:0016747">
    <property type="term" value="F:acyltransferase activity, transferring groups other than amino-acyl groups"/>
    <property type="evidence" value="ECO:0007669"/>
    <property type="project" value="InterPro"/>
</dbReference>
<evidence type="ECO:0000313" key="4">
    <source>
        <dbReference type="Proteomes" id="UP000239872"/>
    </source>
</evidence>
<dbReference type="PROSITE" id="PS51186">
    <property type="entry name" value="GNAT"/>
    <property type="match status" value="1"/>
</dbReference>
<reference evidence="3 4" key="1">
    <citation type="submission" date="2018-01" db="EMBL/GenBank/DDBJ databases">
        <title>A novel member of the phylum Bacteroidetes isolated from glacier ice.</title>
        <authorList>
            <person name="Liu Q."/>
            <person name="Xin Y.-H."/>
        </authorList>
    </citation>
    <scope>NUCLEOTIDE SEQUENCE [LARGE SCALE GENOMIC DNA]</scope>
    <source>
        <strain evidence="3 4">RB1R16</strain>
    </source>
</reference>
<name>A0A2S7SV10_9BACT</name>
<keyword evidence="1" id="KW-1133">Transmembrane helix</keyword>
<dbReference type="OrthoDB" id="9788916at2"/>
<dbReference type="InterPro" id="IPR016181">
    <property type="entry name" value="Acyl_CoA_acyltransferase"/>
</dbReference>
<proteinExistence type="predicted"/>
<dbReference type="EMBL" id="PPSL01000003">
    <property type="protein sequence ID" value="PQJ10759.1"/>
    <property type="molecule type" value="Genomic_DNA"/>
</dbReference>
<dbReference type="Gene3D" id="3.40.630.30">
    <property type="match status" value="1"/>
</dbReference>
<organism evidence="3 4">
    <name type="scientific">Flavipsychrobacter stenotrophus</name>
    <dbReference type="NCBI Taxonomy" id="2077091"/>
    <lineage>
        <taxon>Bacteria</taxon>
        <taxon>Pseudomonadati</taxon>
        <taxon>Bacteroidota</taxon>
        <taxon>Chitinophagia</taxon>
        <taxon>Chitinophagales</taxon>
        <taxon>Chitinophagaceae</taxon>
        <taxon>Flavipsychrobacter</taxon>
    </lineage>
</organism>
<dbReference type="SUPFAM" id="SSF55729">
    <property type="entry name" value="Acyl-CoA N-acyltransferases (Nat)"/>
    <property type="match status" value="1"/>
</dbReference>
<dbReference type="PANTHER" id="PTHR43792:SF1">
    <property type="entry name" value="N-ACETYLTRANSFERASE DOMAIN-CONTAINING PROTEIN"/>
    <property type="match status" value="1"/>
</dbReference>
<evidence type="ECO:0000256" key="1">
    <source>
        <dbReference type="SAM" id="Phobius"/>
    </source>
</evidence>
<keyword evidence="1" id="KW-0812">Transmembrane</keyword>
<evidence type="ECO:0000313" key="3">
    <source>
        <dbReference type="EMBL" id="PQJ10759.1"/>
    </source>
</evidence>
<dbReference type="InterPro" id="IPR000182">
    <property type="entry name" value="GNAT_dom"/>
</dbReference>
<protein>
    <submittedName>
        <fullName evidence="3">N-acetyltransferase</fullName>
    </submittedName>
</protein>
<feature type="transmembrane region" description="Helical" evidence="1">
    <location>
        <begin position="63"/>
        <end position="87"/>
    </location>
</feature>
<sequence length="176" mass="20108">MTDQYIFTSARLGFRAWRPTDIVPMAAINADAEVMEFFPDTKTLAETEEFIVRMQQQQGDKGYCYYAVDVLSSGLFIGFIGLCYQTYDAPFTPCTDIGWRLHKQVWGMGYATEGAERCLEYGLNDLRLKEIYAIAPKINTRSVQVMNKIGMQKVGEFQHPLLVGDDRLRDCVVYKT</sequence>
<feature type="domain" description="N-acetyltransferase" evidence="2">
    <location>
        <begin position="12"/>
        <end position="176"/>
    </location>
</feature>
<dbReference type="AlphaFoldDB" id="A0A2S7SV10"/>
<keyword evidence="1" id="KW-0472">Membrane</keyword>
<evidence type="ECO:0000259" key="2">
    <source>
        <dbReference type="PROSITE" id="PS51186"/>
    </source>
</evidence>